<dbReference type="OrthoDB" id="5349052at2"/>
<reference evidence="2 3" key="1">
    <citation type="submission" date="2016-01" db="EMBL/GenBank/DDBJ databases">
        <title>Investigation of taxonomic status of Bacillus aminovorans.</title>
        <authorList>
            <person name="Verma A."/>
            <person name="Pal Y."/>
            <person name="Krishnamurthi S."/>
        </authorList>
    </citation>
    <scope>NUCLEOTIDE SEQUENCE [LARGE SCALE GENOMIC DNA]</scope>
    <source>
        <strain evidence="2 3">DSM 4337</strain>
    </source>
</reference>
<accession>A0A177KME9</accession>
<dbReference type="RefSeq" id="WP_018394674.1">
    <property type="nucleotide sequence ID" value="NZ_LQWZ01000033.1"/>
</dbReference>
<evidence type="ECO:0000256" key="1">
    <source>
        <dbReference type="SAM" id="Phobius"/>
    </source>
</evidence>
<organism evidence="2 3">
    <name type="scientific">Domibacillus aminovorans</name>
    <dbReference type="NCBI Taxonomy" id="29332"/>
    <lineage>
        <taxon>Bacteria</taxon>
        <taxon>Bacillati</taxon>
        <taxon>Bacillota</taxon>
        <taxon>Bacilli</taxon>
        <taxon>Bacillales</taxon>
        <taxon>Bacillaceae</taxon>
        <taxon>Domibacillus</taxon>
    </lineage>
</organism>
<gene>
    <name evidence="2" type="ORF">AWH48_08290</name>
</gene>
<protein>
    <submittedName>
        <fullName evidence="2">Uncharacterized protein</fullName>
    </submittedName>
</protein>
<evidence type="ECO:0000313" key="2">
    <source>
        <dbReference type="EMBL" id="OAH54580.1"/>
    </source>
</evidence>
<proteinExistence type="predicted"/>
<dbReference type="AlphaFoldDB" id="A0A177KME9"/>
<name>A0A177KME9_9BACI</name>
<keyword evidence="1" id="KW-1133">Transmembrane helix</keyword>
<keyword evidence="1" id="KW-0472">Membrane</keyword>
<dbReference type="EMBL" id="LQWZ01000033">
    <property type="protein sequence ID" value="OAH54580.1"/>
    <property type="molecule type" value="Genomic_DNA"/>
</dbReference>
<comment type="caution">
    <text evidence="2">The sequence shown here is derived from an EMBL/GenBank/DDBJ whole genome shotgun (WGS) entry which is preliminary data.</text>
</comment>
<evidence type="ECO:0000313" key="3">
    <source>
        <dbReference type="Proteomes" id="UP000077271"/>
    </source>
</evidence>
<sequence>MNQSRQFILIFSTIVCLVLTTIVSFNYVMDPLWTFNQKHKFNDYQSVIDERQQKTSRMFFQPFSYDTILLGSSRSTYINQNKFTNMNVYNFSVNNLSIREYDTFLAFAKRQSDQPIKRVIIGLDFFKSSVQESERPVSLVNYEKKLDDPLYRVKTVFSIDSFRYSIKNLRMSLANKVLAERAYNHDNVAFARYISDEERNANTAEKIERFKEEFYGSNYVYNPRYKEYLTIFTDRHPDVETIVYTTPISMALFQTLVEEGQLDDYEQWLHDVVDVFGGVYNFMYPNEITNDLTNYFDGHHFYPEVGDKIAERINEGPNAQSSFGIYITKENIDSHLAEIHKKIEMMKR</sequence>
<dbReference type="Proteomes" id="UP000077271">
    <property type="component" value="Unassembled WGS sequence"/>
</dbReference>
<feature type="transmembrane region" description="Helical" evidence="1">
    <location>
        <begin position="7"/>
        <end position="29"/>
    </location>
</feature>
<keyword evidence="1" id="KW-0812">Transmembrane</keyword>